<protein>
    <submittedName>
        <fullName evidence="1">Uncharacterized protein</fullName>
    </submittedName>
</protein>
<dbReference type="EMBL" id="CP061562">
    <property type="protein sequence ID" value="QNX07416.1"/>
    <property type="molecule type" value="Genomic_DNA"/>
</dbReference>
<sequence length="74" mass="8378">MTCIQQPDRHASGHSLMAQLNMFGNQLSRLPEFSNLANGNESYDSLAAKIKEILRDLIQQKHFLPHLKNLGFKA</sequence>
<evidence type="ECO:0000313" key="1">
    <source>
        <dbReference type="EMBL" id="QNX07416.1"/>
    </source>
</evidence>
<dbReference type="Proteomes" id="UP000516862">
    <property type="component" value="Plasmid pAS73-1"/>
</dbReference>
<reference evidence="2" key="1">
    <citation type="submission" date="2020-09" db="EMBL/GenBank/DDBJ databases">
        <title>Clinical and molecular characterization of Acinetobacter seifertii in Taiwan.</title>
        <authorList>
            <person name="Li L.-H."/>
            <person name="Yang Y.-S."/>
            <person name="Sun J.-R."/>
            <person name="Huang T.-W."/>
            <person name="Huang W.-C."/>
            <person name="Wang Y.-C."/>
            <person name="Kuo T.-H."/>
            <person name="Kuo S.-C."/>
            <person name="Chen T.-L."/>
        </authorList>
    </citation>
    <scope>NUCLEOTIDE SEQUENCE [LARGE SCALE GENOMIC DNA]</scope>
    <source>
        <strain evidence="2">AS73</strain>
        <plasmid evidence="2">pAS73-1</plasmid>
    </source>
</reference>
<reference evidence="1 2" key="2">
    <citation type="submission" date="2020-09" db="EMBL/GenBank/DDBJ databases">
        <authorList>
            <person name="Chen F.-J."/>
            <person name="Lee Y.-T."/>
        </authorList>
    </citation>
    <scope>NUCLEOTIDE SEQUENCE [LARGE SCALE GENOMIC DNA]</scope>
    <source>
        <strain evidence="1 2">AS73</strain>
        <plasmid evidence="1 2">pAS73-1</plasmid>
    </source>
</reference>
<gene>
    <name evidence="1" type="ORF">IC796_19685</name>
</gene>
<accession>A0A7H2PX33</accession>
<evidence type="ECO:0000313" key="2">
    <source>
        <dbReference type="Proteomes" id="UP000516862"/>
    </source>
</evidence>
<dbReference type="AlphaFoldDB" id="A0A7H2PX33"/>
<geneLocation type="plasmid" evidence="1 2">
    <name>pAS73-1</name>
</geneLocation>
<name>A0A7H2PX33_9GAMM</name>
<proteinExistence type="predicted"/>
<keyword evidence="1" id="KW-0614">Plasmid</keyword>
<organism evidence="1 2">
    <name type="scientific">Acinetobacter seifertii</name>
    <dbReference type="NCBI Taxonomy" id="1530123"/>
    <lineage>
        <taxon>Bacteria</taxon>
        <taxon>Pseudomonadati</taxon>
        <taxon>Pseudomonadota</taxon>
        <taxon>Gammaproteobacteria</taxon>
        <taxon>Moraxellales</taxon>
        <taxon>Moraxellaceae</taxon>
        <taxon>Acinetobacter</taxon>
        <taxon>Acinetobacter calcoaceticus/baumannii complex</taxon>
    </lineage>
</organism>